<reference evidence="1" key="1">
    <citation type="journal article" date="2014" name="Front. Microbiol.">
        <title>High frequency of phylogenetically diverse reductive dehalogenase-homologous genes in deep subseafloor sedimentary metagenomes.</title>
        <authorList>
            <person name="Kawai M."/>
            <person name="Futagami T."/>
            <person name="Toyoda A."/>
            <person name="Takaki Y."/>
            <person name="Nishi S."/>
            <person name="Hori S."/>
            <person name="Arai W."/>
            <person name="Tsubouchi T."/>
            <person name="Morono Y."/>
            <person name="Uchiyama I."/>
            <person name="Ito T."/>
            <person name="Fujiyama A."/>
            <person name="Inagaki F."/>
            <person name="Takami H."/>
        </authorList>
    </citation>
    <scope>NUCLEOTIDE SEQUENCE</scope>
    <source>
        <strain evidence="1">Expedition CK06-06</strain>
    </source>
</reference>
<accession>X1VP78</accession>
<organism evidence="1">
    <name type="scientific">marine sediment metagenome</name>
    <dbReference type="NCBI Taxonomy" id="412755"/>
    <lineage>
        <taxon>unclassified sequences</taxon>
        <taxon>metagenomes</taxon>
        <taxon>ecological metagenomes</taxon>
    </lineage>
</organism>
<gene>
    <name evidence="1" type="ORF">S12H4_62818</name>
</gene>
<dbReference type="EMBL" id="BARW01042347">
    <property type="protein sequence ID" value="GAJ21772.1"/>
    <property type="molecule type" value="Genomic_DNA"/>
</dbReference>
<protein>
    <submittedName>
        <fullName evidence="1">Uncharacterized protein</fullName>
    </submittedName>
</protein>
<feature type="non-terminal residue" evidence="1">
    <location>
        <position position="1"/>
    </location>
</feature>
<evidence type="ECO:0000313" key="1">
    <source>
        <dbReference type="EMBL" id="GAJ21772.1"/>
    </source>
</evidence>
<proteinExistence type="predicted"/>
<sequence length="33" mass="3376">TSKEGLQEWLKTNMQQAGPQTGRPGCMGGGLGG</sequence>
<dbReference type="AlphaFoldDB" id="X1VP78"/>
<comment type="caution">
    <text evidence="1">The sequence shown here is derived from an EMBL/GenBank/DDBJ whole genome shotgun (WGS) entry which is preliminary data.</text>
</comment>
<name>X1VP78_9ZZZZ</name>